<reference evidence="1 2" key="1">
    <citation type="submission" date="2013-01" db="EMBL/GenBank/DDBJ databases">
        <authorList>
            <person name="Bench S."/>
        </authorList>
    </citation>
    <scope>NUCLEOTIDE SEQUENCE [LARGE SCALE GENOMIC DNA]</scope>
    <source>
        <strain evidence="1 2">WH 8502</strain>
    </source>
</reference>
<comment type="caution">
    <text evidence="1">The sequence shown here is derived from an EMBL/GenBank/DDBJ whole genome shotgun (WGS) entry which is preliminary data.</text>
</comment>
<organism evidence="1 2">
    <name type="scientific">Crocosphaera watsonii WH 8502</name>
    <dbReference type="NCBI Taxonomy" id="423474"/>
    <lineage>
        <taxon>Bacteria</taxon>
        <taxon>Bacillati</taxon>
        <taxon>Cyanobacteriota</taxon>
        <taxon>Cyanophyceae</taxon>
        <taxon>Oscillatoriophycideae</taxon>
        <taxon>Chroococcales</taxon>
        <taxon>Aphanothecaceae</taxon>
        <taxon>Crocosphaera</taxon>
    </lineage>
</organism>
<proteinExistence type="predicted"/>
<gene>
    <name evidence="1" type="ORF">CWATWH8502_3574</name>
</gene>
<evidence type="ECO:0000313" key="1">
    <source>
        <dbReference type="EMBL" id="CCQ50852.1"/>
    </source>
</evidence>
<dbReference type="Proteomes" id="UP000018348">
    <property type="component" value="Unassembled WGS sequence"/>
</dbReference>
<protein>
    <submittedName>
        <fullName evidence="1">Uncharacterized protein</fullName>
    </submittedName>
</protein>
<dbReference type="AlphaFoldDB" id="T2IDH9"/>
<reference evidence="1 2" key="2">
    <citation type="submission" date="2013-09" db="EMBL/GenBank/DDBJ databases">
        <title>Whole genome comparison of six Crocosphaera watsonii strains with differing phenotypes.</title>
        <authorList>
            <person name="Bench S.R."/>
            <person name="Heller P."/>
            <person name="Frank I."/>
            <person name="Arciniega M."/>
            <person name="Shilova I.N."/>
            <person name="Zehr J.P."/>
        </authorList>
    </citation>
    <scope>NUCLEOTIDE SEQUENCE [LARGE SCALE GENOMIC DNA]</scope>
    <source>
        <strain evidence="1 2">WH 8502</strain>
    </source>
</reference>
<accession>T2IDH9</accession>
<sequence>MKTFELLLFYNITKAYEQRLISQELIIFRKSMIINKESLNTKEEIDAQSWNRWTP</sequence>
<name>T2IDH9_CROWT</name>
<dbReference type="EMBL" id="CAQK01000363">
    <property type="protein sequence ID" value="CCQ50852.1"/>
    <property type="molecule type" value="Genomic_DNA"/>
</dbReference>
<evidence type="ECO:0000313" key="2">
    <source>
        <dbReference type="Proteomes" id="UP000018348"/>
    </source>
</evidence>